<proteinExistence type="predicted"/>
<dbReference type="EMBL" id="GGEC01033749">
    <property type="protein sequence ID" value="MBX14233.1"/>
    <property type="molecule type" value="Transcribed_RNA"/>
</dbReference>
<protein>
    <submittedName>
        <fullName evidence="1">Protein mrp</fullName>
    </submittedName>
</protein>
<evidence type="ECO:0000313" key="1">
    <source>
        <dbReference type="EMBL" id="MBX14233.1"/>
    </source>
</evidence>
<accession>A0A2P2L8C9</accession>
<reference evidence="1" key="1">
    <citation type="submission" date="2018-02" db="EMBL/GenBank/DDBJ databases">
        <title>Rhizophora mucronata_Transcriptome.</title>
        <authorList>
            <person name="Meera S.P."/>
            <person name="Sreeshan A."/>
            <person name="Augustine A."/>
        </authorList>
    </citation>
    <scope>NUCLEOTIDE SEQUENCE</scope>
    <source>
        <tissue evidence="1">Leaf</tissue>
    </source>
</reference>
<name>A0A2P2L8C9_RHIMU</name>
<dbReference type="AlphaFoldDB" id="A0A2P2L8C9"/>
<sequence>MGNYAVQITWPDGFNQIAPYDQLQTLERLVTVPEPTPLSVCTPLL</sequence>
<organism evidence="1">
    <name type="scientific">Rhizophora mucronata</name>
    <name type="common">Asiatic mangrove</name>
    <dbReference type="NCBI Taxonomy" id="61149"/>
    <lineage>
        <taxon>Eukaryota</taxon>
        <taxon>Viridiplantae</taxon>
        <taxon>Streptophyta</taxon>
        <taxon>Embryophyta</taxon>
        <taxon>Tracheophyta</taxon>
        <taxon>Spermatophyta</taxon>
        <taxon>Magnoliopsida</taxon>
        <taxon>eudicotyledons</taxon>
        <taxon>Gunneridae</taxon>
        <taxon>Pentapetalae</taxon>
        <taxon>rosids</taxon>
        <taxon>fabids</taxon>
        <taxon>Malpighiales</taxon>
        <taxon>Rhizophoraceae</taxon>
        <taxon>Rhizophora</taxon>
    </lineage>
</organism>